<feature type="transmembrane region" description="Helical" evidence="6">
    <location>
        <begin position="191"/>
        <end position="211"/>
    </location>
</feature>
<evidence type="ECO:0000256" key="6">
    <source>
        <dbReference type="SAM" id="Phobius"/>
    </source>
</evidence>
<evidence type="ECO:0000256" key="5">
    <source>
        <dbReference type="SAM" id="MobiDB-lite"/>
    </source>
</evidence>
<keyword evidence="2 6" id="KW-0812">Transmembrane</keyword>
<keyword evidence="8" id="KW-1185">Reference proteome</keyword>
<dbReference type="AlphaFoldDB" id="A0A5F9DAN1"/>
<comment type="subcellular location">
    <subcellularLocation>
        <location evidence="1">Membrane</location>
        <topology evidence="1">Multi-pass membrane protein</topology>
    </subcellularLocation>
</comment>
<dbReference type="PANTHER" id="PTHR12011">
    <property type="entry name" value="ADHESION G-PROTEIN COUPLED RECEPTOR"/>
    <property type="match status" value="1"/>
</dbReference>
<reference evidence="7 8" key="1">
    <citation type="journal article" date="2011" name="Nature">
        <title>A high-resolution map of human evolutionary constraint using 29 mammals.</title>
        <authorList>
            <person name="Lindblad-Toh K."/>
            <person name="Garber M."/>
            <person name="Zuk O."/>
            <person name="Lin M.F."/>
            <person name="Parker B.J."/>
            <person name="Washietl S."/>
            <person name="Kheradpour P."/>
            <person name="Ernst J."/>
            <person name="Jordan G."/>
            <person name="Mauceli E."/>
            <person name="Ward L.D."/>
            <person name="Lowe C.B."/>
            <person name="Holloway A.K."/>
            <person name="Clamp M."/>
            <person name="Gnerre S."/>
            <person name="Alfoldi J."/>
            <person name="Beal K."/>
            <person name="Chang J."/>
            <person name="Clawson H."/>
            <person name="Cuff J."/>
            <person name="Di Palma F."/>
            <person name="Fitzgerald S."/>
            <person name="Flicek P."/>
            <person name="Guttman M."/>
            <person name="Hubisz M.J."/>
            <person name="Jaffe D.B."/>
            <person name="Jungreis I."/>
            <person name="Kent W.J."/>
            <person name="Kostka D."/>
            <person name="Lara M."/>
            <person name="Martins A.L."/>
            <person name="Massingham T."/>
            <person name="Moltke I."/>
            <person name="Raney B.J."/>
            <person name="Rasmussen M.D."/>
            <person name="Robinson J."/>
            <person name="Stark A."/>
            <person name="Vilella A.J."/>
            <person name="Wen J."/>
            <person name="Xie X."/>
            <person name="Zody M.C."/>
            <person name="Baldwin J."/>
            <person name="Bloom T."/>
            <person name="Chin C.W."/>
            <person name="Heiman D."/>
            <person name="Nicol R."/>
            <person name="Nusbaum C."/>
            <person name="Young S."/>
            <person name="Wilkinson J."/>
            <person name="Worley K.C."/>
            <person name="Kovar C.L."/>
            <person name="Muzny D.M."/>
            <person name="Gibbs R.A."/>
            <person name="Cree A."/>
            <person name="Dihn H.H."/>
            <person name="Fowler G."/>
            <person name="Jhangiani S."/>
            <person name="Joshi V."/>
            <person name="Lee S."/>
            <person name="Lewis L.R."/>
            <person name="Nazareth L.V."/>
            <person name="Okwuonu G."/>
            <person name="Santibanez J."/>
            <person name="Warren W.C."/>
            <person name="Mardis E.R."/>
            <person name="Weinstock G.M."/>
            <person name="Wilson R.K."/>
            <person name="Delehaunty K."/>
            <person name="Dooling D."/>
            <person name="Fronik C."/>
            <person name="Fulton L."/>
            <person name="Fulton B."/>
            <person name="Graves T."/>
            <person name="Minx P."/>
            <person name="Sodergren E."/>
            <person name="Birney E."/>
            <person name="Margulies E.H."/>
            <person name="Herrero J."/>
            <person name="Green E.D."/>
            <person name="Haussler D."/>
            <person name="Siepel A."/>
            <person name="Goldman N."/>
            <person name="Pollard K.S."/>
            <person name="Pedersen J.S."/>
            <person name="Lander E.S."/>
            <person name="Kellis M."/>
        </authorList>
    </citation>
    <scope>NUCLEOTIDE SEQUENCE [LARGE SCALE GENOMIC DNA]</scope>
    <source>
        <strain evidence="7 8">Thorbecke inbred</strain>
    </source>
</reference>
<feature type="transmembrane region" description="Helical" evidence="6">
    <location>
        <begin position="116"/>
        <end position="141"/>
    </location>
</feature>
<reference evidence="7" key="3">
    <citation type="submission" date="2025-09" db="UniProtKB">
        <authorList>
            <consortium name="Ensembl"/>
        </authorList>
    </citation>
    <scope>IDENTIFICATION</scope>
    <source>
        <strain evidence="7">Thorbecke</strain>
    </source>
</reference>
<dbReference type="Proteomes" id="UP000001811">
    <property type="component" value="Chromosome 5"/>
</dbReference>
<keyword evidence="3 6" id="KW-1133">Transmembrane helix</keyword>
<dbReference type="Pfam" id="PF00002">
    <property type="entry name" value="7tm_2"/>
    <property type="match status" value="1"/>
</dbReference>
<dbReference type="InterPro" id="IPR000832">
    <property type="entry name" value="GPCR_2_secretin-like"/>
</dbReference>
<feature type="transmembrane region" description="Helical" evidence="6">
    <location>
        <begin position="162"/>
        <end position="185"/>
    </location>
</feature>
<protein>
    <recommendedName>
        <fullName evidence="9">G-protein coupled receptors family 2 profile 2 domain-containing protein</fullName>
    </recommendedName>
</protein>
<dbReference type="Bgee" id="ENSOCUG00000032201">
    <property type="expression patterns" value="Expressed in blood and 2 other cell types or tissues"/>
</dbReference>
<keyword evidence="4 6" id="KW-0472">Membrane</keyword>
<dbReference type="STRING" id="9986.ENSOCUP00000043322"/>
<name>A0A5F9DAN1_RABIT</name>
<dbReference type="Gene3D" id="1.20.1070.10">
    <property type="entry name" value="Rhodopsin 7-helix transmembrane proteins"/>
    <property type="match status" value="1"/>
</dbReference>
<dbReference type="EMBL" id="AAGW02052850">
    <property type="status" value="NOT_ANNOTATED_CDS"/>
    <property type="molecule type" value="Genomic_DNA"/>
</dbReference>
<accession>A0A5F9DAN1</accession>
<sequence length="234" mass="24962">MQSAPPPARPGHAGRGSCMGGPCTDGGRGRAGSREPLPGASDPAGGCTGWQGASHGGQTTWAGVVREVAVGASEGGQRGRNLGQAPTVRQAAKGRLWQAALTARCIPHRCWLRSPAIHSVLVMGYGGLTSLFNLVVLAWALRALRRLRAREKTRGSRACRDTVLVLGLTVLLGTTWALAFFSFGVFLVPQLFLFTIFNSLYGFFLFLWFCSRRCSSEAEAKVPMEAPSSSQMVL</sequence>
<dbReference type="PANTHER" id="PTHR12011:SF326">
    <property type="entry name" value="ADHESION G-PROTEIN COUPLED RECEPTOR G5"/>
    <property type="match status" value="1"/>
</dbReference>
<organism evidence="7 8">
    <name type="scientific">Oryctolagus cuniculus</name>
    <name type="common">Rabbit</name>
    <dbReference type="NCBI Taxonomy" id="9986"/>
    <lineage>
        <taxon>Eukaryota</taxon>
        <taxon>Metazoa</taxon>
        <taxon>Chordata</taxon>
        <taxon>Craniata</taxon>
        <taxon>Vertebrata</taxon>
        <taxon>Euteleostomi</taxon>
        <taxon>Mammalia</taxon>
        <taxon>Eutheria</taxon>
        <taxon>Euarchontoglires</taxon>
        <taxon>Glires</taxon>
        <taxon>Lagomorpha</taxon>
        <taxon>Leporidae</taxon>
        <taxon>Oryctolagus</taxon>
    </lineage>
</organism>
<evidence type="ECO:0000256" key="1">
    <source>
        <dbReference type="ARBA" id="ARBA00004141"/>
    </source>
</evidence>
<evidence type="ECO:0000256" key="2">
    <source>
        <dbReference type="ARBA" id="ARBA00022692"/>
    </source>
</evidence>
<dbReference type="InParanoid" id="A0A5F9DAN1"/>
<evidence type="ECO:0000256" key="4">
    <source>
        <dbReference type="ARBA" id="ARBA00023136"/>
    </source>
</evidence>
<dbReference type="GO" id="GO:0007189">
    <property type="term" value="P:adenylate cyclase-activating G protein-coupled receptor signaling pathway"/>
    <property type="evidence" value="ECO:0007669"/>
    <property type="project" value="TreeGrafter"/>
</dbReference>
<dbReference type="GO" id="GO:0005886">
    <property type="term" value="C:plasma membrane"/>
    <property type="evidence" value="ECO:0007669"/>
    <property type="project" value="TreeGrafter"/>
</dbReference>
<dbReference type="Ensembl" id="ENSOCUT00000042331.1">
    <property type="protein sequence ID" value="ENSOCUP00000043322.1"/>
    <property type="gene ID" value="ENSOCUG00000032201.1"/>
</dbReference>
<dbReference type="GeneTree" id="ENSGT00940000161359"/>
<evidence type="ECO:0000313" key="7">
    <source>
        <dbReference type="Ensembl" id="ENSOCUP00000043322.1"/>
    </source>
</evidence>
<evidence type="ECO:0000256" key="3">
    <source>
        <dbReference type="ARBA" id="ARBA00022989"/>
    </source>
</evidence>
<evidence type="ECO:0008006" key="9">
    <source>
        <dbReference type="Google" id="ProtNLM"/>
    </source>
</evidence>
<feature type="compositionally biased region" description="Gly residues" evidence="5">
    <location>
        <begin position="13"/>
        <end position="30"/>
    </location>
</feature>
<dbReference type="GO" id="GO:0004930">
    <property type="term" value="F:G protein-coupled receptor activity"/>
    <property type="evidence" value="ECO:0007669"/>
    <property type="project" value="InterPro"/>
</dbReference>
<evidence type="ECO:0000313" key="8">
    <source>
        <dbReference type="Proteomes" id="UP000001811"/>
    </source>
</evidence>
<dbReference type="PaxDb" id="9986-ENSOCUP00000025346"/>
<proteinExistence type="predicted"/>
<feature type="region of interest" description="Disordered" evidence="5">
    <location>
        <begin position="1"/>
        <end position="55"/>
    </location>
</feature>
<reference evidence="7" key="2">
    <citation type="submission" date="2025-08" db="UniProtKB">
        <authorList>
            <consortium name="Ensembl"/>
        </authorList>
    </citation>
    <scope>IDENTIFICATION</scope>
    <source>
        <strain evidence="7">Thorbecke</strain>
    </source>
</reference>